<dbReference type="Proteomes" id="UP001220610">
    <property type="component" value="Chromosome"/>
</dbReference>
<dbReference type="InterPro" id="IPR013783">
    <property type="entry name" value="Ig-like_fold"/>
</dbReference>
<reference evidence="1" key="1">
    <citation type="submission" date="2023-03" db="EMBL/GenBank/DDBJ databases">
        <title>Andean soil-derived lignocellulolytic bacterial consortium as a source of novel taxa and putative plastic-active enzymes.</title>
        <authorList>
            <person name="Diaz-Garcia L."/>
            <person name="Chuvochina M."/>
            <person name="Feuerriegel G."/>
            <person name="Bunk B."/>
            <person name="Sproer C."/>
            <person name="Streit W.R."/>
            <person name="Rodriguez L.M."/>
            <person name="Overmann J."/>
            <person name="Jimenez D.J."/>
        </authorList>
    </citation>
    <scope>NUCLEOTIDE SEQUENCE</scope>
    <source>
        <strain evidence="1">MAG 7</strain>
    </source>
</reference>
<dbReference type="EMBL" id="CP119311">
    <property type="protein sequence ID" value="WEK37403.1"/>
    <property type="molecule type" value="Genomic_DNA"/>
</dbReference>
<dbReference type="NCBIfam" id="TIGR04131">
    <property type="entry name" value="Bac_Flav_CTERM"/>
    <property type="match status" value="1"/>
</dbReference>
<name>A0AAJ5WVM1_9BACT</name>
<dbReference type="Gene3D" id="2.60.40.2700">
    <property type="match status" value="1"/>
</dbReference>
<evidence type="ECO:0000313" key="1">
    <source>
        <dbReference type="EMBL" id="WEK37403.1"/>
    </source>
</evidence>
<accession>A0AAJ5WVM1</accession>
<dbReference type="Pfam" id="PF13585">
    <property type="entry name" value="CHU_C"/>
    <property type="match status" value="1"/>
</dbReference>
<sequence length="628" mass="65411">MAAGFSGQAQLCTGSLGDPIINIDFGSGSGRGPALGSDVTAYTYSGSGQLGEASYTIANSTSGLKGTVWHTSTDHTGNNNGYMMVVNCEILASEGVFYTKKVSGLCAGTTYEFSAWIMNVMAQVTPNPNVTFRVSNAGGTVLGSYTTGEIPVTASPAWKQFGFYFTTSSETEVVVTVLNSAPSAIPGNDLALDDIQFRPCGPTVTTSFSNGSGTQNICAGDAAVFQLTGSLSNGYASPAYQWQVSKDNGATWNDISGAISLSYTTPSTPAAGTYLYRLAVAQAGNIGSVNCRIASTPLTIIVHGNTVPGASSNNPACVGETIQLSANTGAVSYQWTGPNSFSSNEQNPVITAVSTVVNGTYTVITTSQYGCTSTGSTAIEVNPVPTAIAGSDVAICEGAAALLQGGGGTGTSTFSWLPVTGLSSPGTASTQAAPTDSTAYVLTVFNGQCRGYDTVNVFVWKKPVANAGPDQAIHEGNSVRLSGSAGGTDIYFSWSPLYAINDAGTLQPLVSPTQDSSYTLLVSSEHGCTASSDKVFVRVYKKLSIPNVFSPNNDGIHDTWRVDQLSSYPQSVLSVFNRNGQLVFRTTGNAREWDGRYNGQPVPVGTYYYIIDLKSGIPNFSGWVMVLR</sequence>
<gene>
    <name evidence="1" type="ORF">P0Y53_07810</name>
</gene>
<dbReference type="AlphaFoldDB" id="A0AAJ5WVM1"/>
<dbReference type="InterPro" id="IPR026341">
    <property type="entry name" value="T9SS_type_B"/>
</dbReference>
<organism evidence="1 2">
    <name type="scientific">Candidatus Pseudobacter hemicellulosilyticus</name>
    <dbReference type="NCBI Taxonomy" id="3121375"/>
    <lineage>
        <taxon>Bacteria</taxon>
        <taxon>Pseudomonadati</taxon>
        <taxon>Bacteroidota</taxon>
        <taxon>Chitinophagia</taxon>
        <taxon>Chitinophagales</taxon>
        <taxon>Chitinophagaceae</taxon>
        <taxon>Pseudobacter</taxon>
    </lineage>
</organism>
<dbReference type="Gene3D" id="2.60.120.260">
    <property type="entry name" value="Galactose-binding domain-like"/>
    <property type="match status" value="1"/>
</dbReference>
<dbReference type="Gene3D" id="2.60.40.10">
    <property type="entry name" value="Immunoglobulins"/>
    <property type="match status" value="1"/>
</dbReference>
<protein>
    <submittedName>
        <fullName evidence="1">Gliding motility-associated C-terminal domain-containing protein</fullName>
    </submittedName>
</protein>
<evidence type="ECO:0000313" key="2">
    <source>
        <dbReference type="Proteomes" id="UP001220610"/>
    </source>
</evidence>
<proteinExistence type="predicted"/>